<dbReference type="PRINTS" id="PR00039">
    <property type="entry name" value="HTHLYSR"/>
</dbReference>
<evidence type="ECO:0000256" key="2">
    <source>
        <dbReference type="ARBA" id="ARBA00023015"/>
    </source>
</evidence>
<dbReference type="InterPro" id="IPR000847">
    <property type="entry name" value="LysR_HTH_N"/>
</dbReference>
<name>A0ABP9NTG8_9PSEU</name>
<dbReference type="Pfam" id="PF03466">
    <property type="entry name" value="LysR_substrate"/>
    <property type="match status" value="1"/>
</dbReference>
<dbReference type="RefSeq" id="WP_345609564.1">
    <property type="nucleotide sequence ID" value="NZ_BAABJO010000027.1"/>
</dbReference>
<comment type="similarity">
    <text evidence="1">Belongs to the LysR transcriptional regulatory family.</text>
</comment>
<keyword evidence="7" id="KW-1185">Reference proteome</keyword>
<dbReference type="PANTHER" id="PTHR30346">
    <property type="entry name" value="TRANSCRIPTIONAL DUAL REGULATOR HCAR-RELATED"/>
    <property type="match status" value="1"/>
</dbReference>
<reference evidence="7" key="1">
    <citation type="journal article" date="2019" name="Int. J. Syst. Evol. Microbiol.">
        <title>The Global Catalogue of Microorganisms (GCM) 10K type strain sequencing project: providing services to taxonomists for standard genome sequencing and annotation.</title>
        <authorList>
            <consortium name="The Broad Institute Genomics Platform"/>
            <consortium name="The Broad Institute Genome Sequencing Center for Infectious Disease"/>
            <person name="Wu L."/>
            <person name="Ma J."/>
        </authorList>
    </citation>
    <scope>NUCLEOTIDE SEQUENCE [LARGE SCALE GENOMIC DNA]</scope>
    <source>
        <strain evidence="7">JCM 18302</strain>
    </source>
</reference>
<evidence type="ECO:0000256" key="4">
    <source>
        <dbReference type="ARBA" id="ARBA00023163"/>
    </source>
</evidence>
<organism evidence="6 7">
    <name type="scientific">Pseudonocardia adelaidensis</name>
    <dbReference type="NCBI Taxonomy" id="648754"/>
    <lineage>
        <taxon>Bacteria</taxon>
        <taxon>Bacillati</taxon>
        <taxon>Actinomycetota</taxon>
        <taxon>Actinomycetes</taxon>
        <taxon>Pseudonocardiales</taxon>
        <taxon>Pseudonocardiaceae</taxon>
        <taxon>Pseudonocardia</taxon>
    </lineage>
</organism>
<keyword evidence="2" id="KW-0805">Transcription regulation</keyword>
<dbReference type="Gene3D" id="1.10.10.10">
    <property type="entry name" value="Winged helix-like DNA-binding domain superfamily/Winged helix DNA-binding domain"/>
    <property type="match status" value="1"/>
</dbReference>
<dbReference type="CDD" id="cd08414">
    <property type="entry name" value="PBP2_LTTR_aromatics_like"/>
    <property type="match status" value="1"/>
</dbReference>
<protein>
    <submittedName>
        <fullName evidence="6">LysR family transcriptional regulator</fullName>
    </submittedName>
</protein>
<dbReference type="Gene3D" id="3.40.190.10">
    <property type="entry name" value="Periplasmic binding protein-like II"/>
    <property type="match status" value="2"/>
</dbReference>
<evidence type="ECO:0000313" key="7">
    <source>
        <dbReference type="Proteomes" id="UP001500804"/>
    </source>
</evidence>
<keyword evidence="3" id="KW-0238">DNA-binding</keyword>
<evidence type="ECO:0000256" key="1">
    <source>
        <dbReference type="ARBA" id="ARBA00009437"/>
    </source>
</evidence>
<dbReference type="Proteomes" id="UP001500804">
    <property type="component" value="Unassembled WGS sequence"/>
</dbReference>
<gene>
    <name evidence="6" type="ORF">GCM10023320_60180</name>
</gene>
<feature type="domain" description="HTH lysR-type" evidence="5">
    <location>
        <begin position="1"/>
        <end position="58"/>
    </location>
</feature>
<dbReference type="PANTHER" id="PTHR30346:SF0">
    <property type="entry name" value="HCA OPERON TRANSCRIPTIONAL ACTIVATOR HCAR"/>
    <property type="match status" value="1"/>
</dbReference>
<dbReference type="PROSITE" id="PS50931">
    <property type="entry name" value="HTH_LYSR"/>
    <property type="match status" value="1"/>
</dbReference>
<dbReference type="InterPro" id="IPR005119">
    <property type="entry name" value="LysR_subst-bd"/>
</dbReference>
<comment type="caution">
    <text evidence="6">The sequence shown here is derived from an EMBL/GenBank/DDBJ whole genome shotgun (WGS) entry which is preliminary data.</text>
</comment>
<dbReference type="SUPFAM" id="SSF53850">
    <property type="entry name" value="Periplasmic binding protein-like II"/>
    <property type="match status" value="1"/>
</dbReference>
<keyword evidence="4" id="KW-0804">Transcription</keyword>
<proteinExistence type="inferred from homology"/>
<dbReference type="SUPFAM" id="SSF46785">
    <property type="entry name" value="Winged helix' DNA-binding domain"/>
    <property type="match status" value="1"/>
</dbReference>
<accession>A0ABP9NTG8</accession>
<dbReference type="Pfam" id="PF00126">
    <property type="entry name" value="HTH_1"/>
    <property type="match status" value="1"/>
</dbReference>
<evidence type="ECO:0000256" key="3">
    <source>
        <dbReference type="ARBA" id="ARBA00023125"/>
    </source>
</evidence>
<dbReference type="EMBL" id="BAABJO010000027">
    <property type="protein sequence ID" value="GAA5133655.1"/>
    <property type="molecule type" value="Genomic_DNA"/>
</dbReference>
<dbReference type="InterPro" id="IPR036390">
    <property type="entry name" value="WH_DNA-bd_sf"/>
</dbReference>
<dbReference type="InterPro" id="IPR036388">
    <property type="entry name" value="WH-like_DNA-bd_sf"/>
</dbReference>
<sequence length="302" mass="32896">MELRHLRSFLAVAEELHFGRAAKRLFIVQSALSRQISALERELDVTLLERDRHRVDLTPAGRALLEDVRQLLGHADEATRRARAAGRGTAGTLRLGFIAPALYAALPPLLRTFRARNPEVRLILEEMHNQQAVDGVRNRRIQVALVRLPVRQSPDLRLQPVQSEEVLLAVPEDHLLAGRPEVALPELADTDLILIARGLEPELHDYYTSACAEAGFSARIAHEVDRTHVAMGLVASGLGAAFVPASARRVAQPGVALVPLTGIELRLRIAAAWNDATDPVLARFLDLCPGGANAALAGYPDA</sequence>
<evidence type="ECO:0000313" key="6">
    <source>
        <dbReference type="EMBL" id="GAA5133655.1"/>
    </source>
</evidence>
<evidence type="ECO:0000259" key="5">
    <source>
        <dbReference type="PROSITE" id="PS50931"/>
    </source>
</evidence>